<dbReference type="Gene3D" id="1.20.1530.20">
    <property type="match status" value="1"/>
</dbReference>
<keyword evidence="2" id="KW-0813">Transport</keyword>
<evidence type="ECO:0000256" key="4">
    <source>
        <dbReference type="ARBA" id="ARBA00022989"/>
    </source>
</evidence>
<feature type="transmembrane region" description="Helical" evidence="7">
    <location>
        <begin position="419"/>
        <end position="441"/>
    </location>
</feature>
<dbReference type="EMBL" id="NHYD01002157">
    <property type="protein sequence ID" value="PPQ88068.1"/>
    <property type="molecule type" value="Genomic_DNA"/>
</dbReference>
<feature type="transmembrane region" description="Helical" evidence="7">
    <location>
        <begin position="97"/>
        <end position="118"/>
    </location>
</feature>
<dbReference type="PANTHER" id="PTHR32468:SF0">
    <property type="entry name" value="K(+)_H(+) ANTIPORTER 1"/>
    <property type="match status" value="1"/>
</dbReference>
<feature type="transmembrane region" description="Helical" evidence="7">
    <location>
        <begin position="38"/>
        <end position="60"/>
    </location>
</feature>
<dbReference type="InterPro" id="IPR006153">
    <property type="entry name" value="Cation/H_exchanger_TM"/>
</dbReference>
<feature type="transmembrane region" description="Helical" evidence="7">
    <location>
        <begin position="325"/>
        <end position="341"/>
    </location>
</feature>
<comment type="caution">
    <text evidence="9">The sequence shown here is derived from an EMBL/GenBank/DDBJ whole genome shotgun (WGS) entry which is preliminary data.</text>
</comment>
<gene>
    <name evidence="9" type="ORF">CVT25_013676</name>
</gene>
<dbReference type="GO" id="GO:0015297">
    <property type="term" value="F:antiporter activity"/>
    <property type="evidence" value="ECO:0007669"/>
    <property type="project" value="InterPro"/>
</dbReference>
<name>A0A409XB88_PSICY</name>
<evidence type="ECO:0000256" key="3">
    <source>
        <dbReference type="ARBA" id="ARBA00022692"/>
    </source>
</evidence>
<feature type="transmembrane region" description="Helical" evidence="7">
    <location>
        <begin position="130"/>
        <end position="155"/>
    </location>
</feature>
<evidence type="ECO:0000256" key="7">
    <source>
        <dbReference type="SAM" id="Phobius"/>
    </source>
</evidence>
<dbReference type="PANTHER" id="PTHR32468">
    <property type="entry name" value="CATION/H + ANTIPORTER"/>
    <property type="match status" value="1"/>
</dbReference>
<keyword evidence="5" id="KW-0406">Ion transport</keyword>
<feature type="transmembrane region" description="Helical" evidence="7">
    <location>
        <begin position="277"/>
        <end position="305"/>
    </location>
</feature>
<keyword evidence="6 7" id="KW-0472">Membrane</keyword>
<dbReference type="AlphaFoldDB" id="A0A409XB88"/>
<evidence type="ECO:0000256" key="5">
    <source>
        <dbReference type="ARBA" id="ARBA00023065"/>
    </source>
</evidence>
<evidence type="ECO:0000259" key="8">
    <source>
        <dbReference type="Pfam" id="PF00999"/>
    </source>
</evidence>
<dbReference type="GO" id="GO:0016020">
    <property type="term" value="C:membrane"/>
    <property type="evidence" value="ECO:0007669"/>
    <property type="project" value="UniProtKB-SubCell"/>
</dbReference>
<proteinExistence type="predicted"/>
<feature type="transmembrane region" description="Helical" evidence="7">
    <location>
        <begin position="388"/>
        <end position="407"/>
    </location>
</feature>
<comment type="subcellular location">
    <subcellularLocation>
        <location evidence="1">Membrane</location>
        <topology evidence="1">Multi-pass membrane protein</topology>
    </subcellularLocation>
</comment>
<dbReference type="Proteomes" id="UP000283269">
    <property type="component" value="Unassembled WGS sequence"/>
</dbReference>
<accession>A0A409XB88</accession>
<feature type="transmembrane region" description="Helical" evidence="7">
    <location>
        <begin position="67"/>
        <end position="85"/>
    </location>
</feature>
<evidence type="ECO:0000313" key="9">
    <source>
        <dbReference type="EMBL" id="PPQ88068.1"/>
    </source>
</evidence>
<dbReference type="InterPro" id="IPR038770">
    <property type="entry name" value="Na+/solute_symporter_sf"/>
</dbReference>
<dbReference type="Pfam" id="PF00999">
    <property type="entry name" value="Na_H_Exchanger"/>
    <property type="match status" value="1"/>
</dbReference>
<evidence type="ECO:0000256" key="6">
    <source>
        <dbReference type="ARBA" id="ARBA00023136"/>
    </source>
</evidence>
<evidence type="ECO:0000256" key="1">
    <source>
        <dbReference type="ARBA" id="ARBA00004141"/>
    </source>
</evidence>
<feature type="transmembrane region" description="Helical" evidence="7">
    <location>
        <begin position="202"/>
        <end position="228"/>
    </location>
</feature>
<feature type="domain" description="Cation/H+ exchanger transmembrane" evidence="8">
    <location>
        <begin position="54"/>
        <end position="435"/>
    </location>
</feature>
<keyword evidence="10" id="KW-1185">Reference proteome</keyword>
<feature type="transmembrane region" description="Helical" evidence="7">
    <location>
        <begin position="167"/>
        <end position="190"/>
    </location>
</feature>
<dbReference type="OrthoDB" id="2687058at2759"/>
<organism evidence="9 10">
    <name type="scientific">Psilocybe cyanescens</name>
    <dbReference type="NCBI Taxonomy" id="93625"/>
    <lineage>
        <taxon>Eukaryota</taxon>
        <taxon>Fungi</taxon>
        <taxon>Dikarya</taxon>
        <taxon>Basidiomycota</taxon>
        <taxon>Agaricomycotina</taxon>
        <taxon>Agaricomycetes</taxon>
        <taxon>Agaricomycetidae</taxon>
        <taxon>Agaricales</taxon>
        <taxon>Agaricineae</taxon>
        <taxon>Strophariaceae</taxon>
        <taxon>Psilocybe</taxon>
    </lineage>
</organism>
<feature type="transmembrane region" description="Helical" evidence="7">
    <location>
        <begin position="353"/>
        <end position="376"/>
    </location>
</feature>
<dbReference type="InterPro" id="IPR050794">
    <property type="entry name" value="CPA2_transporter"/>
</dbReference>
<keyword evidence="4 7" id="KW-1133">Transmembrane helix</keyword>
<feature type="transmembrane region" description="Helical" evidence="7">
    <location>
        <begin position="234"/>
        <end position="256"/>
    </location>
</feature>
<dbReference type="FunCoup" id="A0A409XB88">
    <property type="interactions" value="15"/>
</dbReference>
<keyword evidence="3 7" id="KW-0812">Transmembrane</keyword>
<dbReference type="InParanoid" id="A0A409XB88"/>
<evidence type="ECO:0000256" key="2">
    <source>
        <dbReference type="ARBA" id="ARBA00022448"/>
    </source>
</evidence>
<reference evidence="9 10" key="1">
    <citation type="journal article" date="2018" name="Evol. Lett.">
        <title>Horizontal gene cluster transfer increased hallucinogenic mushroom diversity.</title>
        <authorList>
            <person name="Reynolds H.T."/>
            <person name="Vijayakumar V."/>
            <person name="Gluck-Thaler E."/>
            <person name="Korotkin H.B."/>
            <person name="Matheny P.B."/>
            <person name="Slot J.C."/>
        </authorList>
    </citation>
    <scope>NUCLEOTIDE SEQUENCE [LARGE SCALE GENOMIC DNA]</scope>
    <source>
        <strain evidence="9 10">2631</strain>
    </source>
</reference>
<dbReference type="GO" id="GO:1902600">
    <property type="term" value="P:proton transmembrane transport"/>
    <property type="evidence" value="ECO:0007669"/>
    <property type="project" value="InterPro"/>
</dbReference>
<protein>
    <recommendedName>
        <fullName evidence="8">Cation/H+ exchanger transmembrane domain-containing protein</fullName>
    </recommendedName>
</protein>
<sequence>MGEFSDQIISLLRRAKAPEQGGIISGENPATYDASDPFPLWVIQLIIIIATTQFLSLILSRIRQPRVIAEVIGGVILGPTVMGRIPGFRSTIFPNEGMPSLTLTSTIGLVLFLFLVGLEIDTRLLKRNIIASTSVSIAGLIIPLGLGAALGVAVYNHYVSPSDSVNFGHFLLFIAVAVGITAFPVLCRILTELKLLDTEVGLVTLSAGIGNDVVGWILLALTVALVNASSGLTALWVLLSSAGYTIFLLLPVKWAYRWLAKRTGSLEQGTPTPFMMTVTLIIVFFSAFFTDIIGVHPIFGGFLAGLLVPHDNGYSISIMEKLEDLVSLTLLPIYFILSGLKTDLGLLNTGTDWGYVVLICLVAFTSKFLSCGIAAYYNGFNWREAGAIGSLMSCKGLVELIVLNIGLQAQILSQKTFSMFVVHALIITFMTTPLVLLFYPAKYRVHEKASRTGAGIENAANVQDTLDDGKKTKFAIVLDKIEALPSAMTLTQLLQYPYSPFVSSETSSIDEKAIEAGFSNPQRAPRPAVVVEVLRLMELTSRASAVLRSQQADALVHNDPVVSIYRTFGKIHNLKVSASLSVVNFDEFPETISRHVQDTGSQMVIIPWPRGTTSVLDEKSQEQIGVRNPFDGIFHWATTVQDQTSSVVYSEYIRKVFAQSPSDIALFVDRGSNTDGTSHQHLFLAFFGGPDDRLALSFLVQLCERSTVTATVVRINKTEASSTRTSDVNLGPEASAFYHNTVAAADTVYGQPNTQTRLSSDTADNILWDRYTRSNEVHSPAVGTALSRISFHTESSSTPLRRVSQLVKDEAAACVADLSEQKTLIVLAGRSRRLAVESLSDELSALVLESGASEASSSVPRTLGNVGAALVATSVSASLLILQASPVDDTRFY</sequence>
<evidence type="ECO:0000313" key="10">
    <source>
        <dbReference type="Proteomes" id="UP000283269"/>
    </source>
</evidence>